<evidence type="ECO:0000256" key="1">
    <source>
        <dbReference type="ARBA" id="ARBA00009662"/>
    </source>
</evidence>
<gene>
    <name evidence="5" type="ORF">g.7687</name>
</gene>
<dbReference type="GO" id="GO:0006751">
    <property type="term" value="P:glutathione catabolic process"/>
    <property type="evidence" value="ECO:0007669"/>
    <property type="project" value="InterPro"/>
</dbReference>
<protein>
    <recommendedName>
        <fullName evidence="2">glutathione-specific gamma-glutamylcyclotransferase</fullName>
        <ecNumber evidence="2">4.3.2.7</ecNumber>
    </recommendedName>
</protein>
<feature type="non-terminal residue" evidence="5">
    <location>
        <position position="1"/>
    </location>
</feature>
<evidence type="ECO:0000256" key="2">
    <source>
        <dbReference type="ARBA" id="ARBA00012344"/>
    </source>
</evidence>
<dbReference type="CDD" id="cd06661">
    <property type="entry name" value="GGCT_like"/>
    <property type="match status" value="1"/>
</dbReference>
<name>A0A1B6LUB3_9HEMI</name>
<dbReference type="InterPro" id="IPR036568">
    <property type="entry name" value="GGCT-like_sf"/>
</dbReference>
<evidence type="ECO:0000256" key="3">
    <source>
        <dbReference type="ARBA" id="ARBA00023239"/>
    </source>
</evidence>
<dbReference type="InterPro" id="IPR013024">
    <property type="entry name" value="GGCT-like"/>
</dbReference>
<dbReference type="EMBL" id="GEBQ01012716">
    <property type="protein sequence ID" value="JAT27261.1"/>
    <property type="molecule type" value="Transcribed_RNA"/>
</dbReference>
<sequence>VTSAVSVTVVAAWRAALRTAVECLCQTLTFEFSAKSIQFGFGRYQRSAVGMEARRRSSNSSLWVFGYGSLCWHPGFEFDDSITGFIKGFSRKFWQGNTTHRGVEGKPGRVATLVEEREGVVWGRAFKLSGETALPYLNKRECVLGGYLTKFTTFFPRSDDEPSMTPFPALLYIAVPGNSLWLGEAPLPDIASQIVSSSGASGHNVEYLLKLASFMREFIPEADDNHLFTLEFLVRTRIKECRLCLKSLMGEVVSRPKSPERELPQEDEGAALAVRVDTFEFTSRVPPKKLRCLNI</sequence>
<evidence type="ECO:0000313" key="5">
    <source>
        <dbReference type="EMBL" id="JAT27261.1"/>
    </source>
</evidence>
<keyword evidence="3" id="KW-0456">Lyase</keyword>
<dbReference type="PANTHER" id="PTHR12192:SF26">
    <property type="entry name" value="GLUTATHIONE-SPECIFIC GAMMA-GLUTAMYLCYCLOTRANSFERASE 1"/>
    <property type="match status" value="1"/>
</dbReference>
<dbReference type="SUPFAM" id="SSF110857">
    <property type="entry name" value="Gamma-glutamyl cyclotransferase-like"/>
    <property type="match status" value="1"/>
</dbReference>
<dbReference type="GO" id="GO:0005737">
    <property type="term" value="C:cytoplasm"/>
    <property type="evidence" value="ECO:0007669"/>
    <property type="project" value="TreeGrafter"/>
</dbReference>
<dbReference type="EC" id="4.3.2.7" evidence="2"/>
<dbReference type="InterPro" id="IPR006840">
    <property type="entry name" value="ChaC"/>
</dbReference>
<organism evidence="5">
    <name type="scientific">Graphocephala atropunctata</name>
    <dbReference type="NCBI Taxonomy" id="36148"/>
    <lineage>
        <taxon>Eukaryota</taxon>
        <taxon>Metazoa</taxon>
        <taxon>Ecdysozoa</taxon>
        <taxon>Arthropoda</taxon>
        <taxon>Hexapoda</taxon>
        <taxon>Insecta</taxon>
        <taxon>Pterygota</taxon>
        <taxon>Neoptera</taxon>
        <taxon>Paraneoptera</taxon>
        <taxon>Hemiptera</taxon>
        <taxon>Auchenorrhyncha</taxon>
        <taxon>Membracoidea</taxon>
        <taxon>Cicadellidae</taxon>
        <taxon>Cicadellinae</taxon>
        <taxon>Cicadellini</taxon>
        <taxon>Graphocephala</taxon>
    </lineage>
</organism>
<dbReference type="AlphaFoldDB" id="A0A1B6LUB3"/>
<reference evidence="5" key="1">
    <citation type="submission" date="2015-11" db="EMBL/GenBank/DDBJ databases">
        <title>De novo transcriptome assembly of four potential Pierce s Disease insect vectors from Arizona vineyards.</title>
        <authorList>
            <person name="Tassone E.E."/>
        </authorList>
    </citation>
    <scope>NUCLEOTIDE SEQUENCE</scope>
</reference>
<dbReference type="Pfam" id="PF04752">
    <property type="entry name" value="ChaC"/>
    <property type="match status" value="1"/>
</dbReference>
<dbReference type="PANTHER" id="PTHR12192">
    <property type="entry name" value="CATION TRANSPORT PROTEIN CHAC-RELATED"/>
    <property type="match status" value="1"/>
</dbReference>
<comment type="similarity">
    <text evidence="1">Belongs to the gamma-glutamylcyclotransferase family. ChaC subfamily.</text>
</comment>
<proteinExistence type="inferred from homology"/>
<comment type="catalytic activity">
    <reaction evidence="4">
        <text>glutathione = L-cysteinylglycine + 5-oxo-L-proline</text>
        <dbReference type="Rhea" id="RHEA:47724"/>
        <dbReference type="ChEBI" id="CHEBI:57925"/>
        <dbReference type="ChEBI" id="CHEBI:58402"/>
        <dbReference type="ChEBI" id="CHEBI:61694"/>
        <dbReference type="EC" id="4.3.2.7"/>
    </reaction>
</comment>
<dbReference type="GO" id="GO:0061928">
    <property type="term" value="F:glutathione specific gamma-glutamylcyclotransferase activity"/>
    <property type="evidence" value="ECO:0007669"/>
    <property type="project" value="UniProtKB-EC"/>
</dbReference>
<accession>A0A1B6LUB3</accession>
<evidence type="ECO:0000256" key="4">
    <source>
        <dbReference type="ARBA" id="ARBA00048073"/>
    </source>
</evidence>
<dbReference type="Gene3D" id="3.10.490.10">
    <property type="entry name" value="Gamma-glutamyl cyclotransferase-like"/>
    <property type="match status" value="1"/>
</dbReference>